<organism evidence="2 3">
    <name type="scientific">Cavenderia fasciculata</name>
    <name type="common">Slime mold</name>
    <name type="synonym">Dictyostelium fasciculatum</name>
    <dbReference type="NCBI Taxonomy" id="261658"/>
    <lineage>
        <taxon>Eukaryota</taxon>
        <taxon>Amoebozoa</taxon>
        <taxon>Evosea</taxon>
        <taxon>Eumycetozoa</taxon>
        <taxon>Dictyostelia</taxon>
        <taxon>Acytosteliales</taxon>
        <taxon>Cavenderiaceae</taxon>
        <taxon>Cavenderia</taxon>
    </lineage>
</organism>
<dbReference type="OMA" id="IILACHE"/>
<accession>F4PL54</accession>
<dbReference type="GeneID" id="14875051"/>
<dbReference type="AlphaFoldDB" id="F4PL54"/>
<protein>
    <recommendedName>
        <fullName evidence="4">Tetratricopeptide-like helical domain-containing protein</fullName>
    </recommendedName>
</protein>
<dbReference type="InterPro" id="IPR011990">
    <property type="entry name" value="TPR-like_helical_dom_sf"/>
</dbReference>
<dbReference type="EMBL" id="GL883008">
    <property type="protein sequence ID" value="EGG23276.1"/>
    <property type="molecule type" value="Genomic_DNA"/>
</dbReference>
<feature type="compositionally biased region" description="Low complexity" evidence="1">
    <location>
        <begin position="75"/>
        <end position="91"/>
    </location>
</feature>
<dbReference type="OrthoDB" id="17716at2759"/>
<evidence type="ECO:0000313" key="3">
    <source>
        <dbReference type="Proteomes" id="UP000007797"/>
    </source>
</evidence>
<proteinExistence type="predicted"/>
<dbReference type="KEGG" id="dfa:DFA_05408"/>
<evidence type="ECO:0000256" key="1">
    <source>
        <dbReference type="SAM" id="MobiDB-lite"/>
    </source>
</evidence>
<feature type="region of interest" description="Disordered" evidence="1">
    <location>
        <begin position="490"/>
        <end position="605"/>
    </location>
</feature>
<feature type="compositionally biased region" description="Low complexity" evidence="1">
    <location>
        <begin position="48"/>
        <end position="67"/>
    </location>
</feature>
<dbReference type="STRING" id="1054147.F4PL54"/>
<evidence type="ECO:0008006" key="4">
    <source>
        <dbReference type="Google" id="ProtNLM"/>
    </source>
</evidence>
<dbReference type="SUPFAM" id="SSF48452">
    <property type="entry name" value="TPR-like"/>
    <property type="match status" value="1"/>
</dbReference>
<dbReference type="RefSeq" id="XP_004361127.1">
    <property type="nucleotide sequence ID" value="XM_004361070.1"/>
</dbReference>
<gene>
    <name evidence="2" type="ORF">DFA_05408</name>
</gene>
<name>F4PL54_CACFS</name>
<feature type="compositionally biased region" description="Basic and acidic residues" evidence="1">
    <location>
        <begin position="537"/>
        <end position="576"/>
    </location>
</feature>
<keyword evidence="3" id="KW-1185">Reference proteome</keyword>
<feature type="region of interest" description="Disordered" evidence="1">
    <location>
        <begin position="43"/>
        <end position="92"/>
    </location>
</feature>
<evidence type="ECO:0000313" key="2">
    <source>
        <dbReference type="EMBL" id="EGG23276.1"/>
    </source>
</evidence>
<reference evidence="3" key="1">
    <citation type="journal article" date="2011" name="Genome Res.">
        <title>Phylogeny-wide analysis of social amoeba genomes highlights ancient origins for complex intercellular communication.</title>
        <authorList>
            <person name="Heidel A.J."/>
            <person name="Lawal H.M."/>
            <person name="Felder M."/>
            <person name="Schilde C."/>
            <person name="Helps N.R."/>
            <person name="Tunggal B."/>
            <person name="Rivero F."/>
            <person name="John U."/>
            <person name="Schleicher M."/>
            <person name="Eichinger L."/>
            <person name="Platzer M."/>
            <person name="Noegel A.A."/>
            <person name="Schaap P."/>
            <person name="Gloeckner G."/>
        </authorList>
    </citation>
    <scope>NUCLEOTIDE SEQUENCE [LARGE SCALE GENOMIC DNA]</scope>
    <source>
        <strain evidence="3">SH3</strain>
    </source>
</reference>
<feature type="compositionally biased region" description="Basic and acidic residues" evidence="1">
    <location>
        <begin position="490"/>
        <end position="505"/>
    </location>
</feature>
<sequence>MVAFSKVVTYVSSVLFAGYLINRVYDSYSEYVAEEGYKVEDIFGGGSQRDSQSSSSRKRGGAQSRGGSSAGGRGSQQQQQRGGSKQQQQQDPAMLKYQGLRRLFEETVQDEEYAKALVISEEMYELVQSSPLLASQDGNALYTILRLASVTKNHKKLAQYAPRAIELMGPNPYGEKLMEIVDMVDLIVKDKLEEKKYDEAIATIKMYLKKYNTYRPENVATLYGLLAAVYRQMDSQQEYEDAIQYSVEMARKSNDQNTLASALVDILEFQVNKGKLQLDDVEEEEVRILILTIYLFSNLGEYEKVDKTIEELLPLFPTNEQKLTIFRVMCPILLAGKYLSKYVEVQREIVEIFSNKLQTKFADFVDDDKVKLVNHLLRENICLASALVLVGNEDEAMEMYNKVKHNETLVYTLSTFSKYYKTKEASIDLNDQDQFVFSVKIEVPEYPQEALTDDLVAICKFENPQFVQPNGSTIVVDEVKSQLIEDNQEIKQEQEQQEQEHKTEEKVEEENKAEEENKVASNLVVDEVKSQLVEDNQEIKQEQEEKKDSEEQQEENKTEEKVVEEEKVEEEKKEEQQPQEEEENKTEGEEKVVAEAQPEEETKILTETIDVEKKAEKVVTFEAVVGKIVEPTKAFLATIYIYKGDDRENVLSKHIQVISPRIPSKGLPDKEQQKAYY</sequence>
<dbReference type="Proteomes" id="UP000007797">
    <property type="component" value="Unassembled WGS sequence"/>
</dbReference>